<comment type="caution">
    <text evidence="3">The sequence shown here is derived from an EMBL/GenBank/DDBJ whole genome shotgun (WGS) entry which is preliminary data.</text>
</comment>
<organism evidence="3 4">
    <name type="scientific">Macrophomina phaseolina</name>
    <dbReference type="NCBI Taxonomy" id="35725"/>
    <lineage>
        <taxon>Eukaryota</taxon>
        <taxon>Fungi</taxon>
        <taxon>Dikarya</taxon>
        <taxon>Ascomycota</taxon>
        <taxon>Pezizomycotina</taxon>
        <taxon>Dothideomycetes</taxon>
        <taxon>Dothideomycetes incertae sedis</taxon>
        <taxon>Botryosphaeriales</taxon>
        <taxon>Botryosphaeriaceae</taxon>
        <taxon>Macrophomina</taxon>
    </lineage>
</organism>
<sequence length="111" mass="12208">MPCVLGCARVFFGLILCRIGSRSRDRAARTDTPGPSKQRGRAQSMRRITVLSDAGFLVGTERPAGCLTFYLLAATRSSLFPLPTPAQRMSRRRGSWAEWEAAEERESACAS</sequence>
<proteinExistence type="predicted"/>
<protein>
    <recommendedName>
        <fullName evidence="5">Secreted protein</fullName>
    </recommendedName>
</protein>
<keyword evidence="4" id="KW-1185">Reference proteome</keyword>
<feature type="chain" id="PRO_5046654058" description="Secreted protein" evidence="2">
    <location>
        <begin position="18"/>
        <end position="111"/>
    </location>
</feature>
<evidence type="ECO:0000313" key="4">
    <source>
        <dbReference type="Proteomes" id="UP000774617"/>
    </source>
</evidence>
<reference evidence="3 4" key="1">
    <citation type="journal article" date="2021" name="Nat. Commun.">
        <title>Genetic determinants of endophytism in the Arabidopsis root mycobiome.</title>
        <authorList>
            <person name="Mesny F."/>
            <person name="Miyauchi S."/>
            <person name="Thiergart T."/>
            <person name="Pickel B."/>
            <person name="Atanasova L."/>
            <person name="Karlsson M."/>
            <person name="Huettel B."/>
            <person name="Barry K.W."/>
            <person name="Haridas S."/>
            <person name="Chen C."/>
            <person name="Bauer D."/>
            <person name="Andreopoulos W."/>
            <person name="Pangilinan J."/>
            <person name="LaButti K."/>
            <person name="Riley R."/>
            <person name="Lipzen A."/>
            <person name="Clum A."/>
            <person name="Drula E."/>
            <person name="Henrissat B."/>
            <person name="Kohler A."/>
            <person name="Grigoriev I.V."/>
            <person name="Martin F.M."/>
            <person name="Hacquard S."/>
        </authorList>
    </citation>
    <scope>NUCLEOTIDE SEQUENCE [LARGE SCALE GENOMIC DNA]</scope>
    <source>
        <strain evidence="3 4">MPI-SDFR-AT-0080</strain>
    </source>
</reference>
<gene>
    <name evidence="3" type="ORF">B0J12DRAFT_682313</name>
</gene>
<evidence type="ECO:0000256" key="2">
    <source>
        <dbReference type="SAM" id="SignalP"/>
    </source>
</evidence>
<accession>A0ABQ8FVX7</accession>
<name>A0ABQ8FVX7_9PEZI</name>
<feature type="signal peptide" evidence="2">
    <location>
        <begin position="1"/>
        <end position="17"/>
    </location>
</feature>
<dbReference type="Proteomes" id="UP000774617">
    <property type="component" value="Unassembled WGS sequence"/>
</dbReference>
<feature type="region of interest" description="Disordered" evidence="1">
    <location>
        <begin position="24"/>
        <end position="44"/>
    </location>
</feature>
<dbReference type="EMBL" id="JAGTJR010000045">
    <property type="protein sequence ID" value="KAH7030200.1"/>
    <property type="molecule type" value="Genomic_DNA"/>
</dbReference>
<evidence type="ECO:0000256" key="1">
    <source>
        <dbReference type="SAM" id="MobiDB-lite"/>
    </source>
</evidence>
<keyword evidence="2" id="KW-0732">Signal</keyword>
<evidence type="ECO:0008006" key="5">
    <source>
        <dbReference type="Google" id="ProtNLM"/>
    </source>
</evidence>
<feature type="non-terminal residue" evidence="3">
    <location>
        <position position="111"/>
    </location>
</feature>
<evidence type="ECO:0000313" key="3">
    <source>
        <dbReference type="EMBL" id="KAH7030200.1"/>
    </source>
</evidence>